<feature type="transmembrane region" description="Helical" evidence="14">
    <location>
        <begin position="173"/>
        <end position="194"/>
    </location>
</feature>
<feature type="transmembrane region" description="Helical" evidence="14">
    <location>
        <begin position="101"/>
        <end position="121"/>
    </location>
</feature>
<dbReference type="RefSeq" id="WP_283399631.1">
    <property type="nucleotide sequence ID" value="NZ_FXUB01000001.1"/>
</dbReference>
<comment type="function">
    <text evidence="14">Catalyzes the dephosphorylation of undecaprenyl diphosphate (UPP). Confers resistance to bacitracin.</text>
</comment>
<evidence type="ECO:0000256" key="11">
    <source>
        <dbReference type="ARBA" id="ARBA00032707"/>
    </source>
</evidence>
<keyword evidence="7 14" id="KW-0378">Hydrolase</keyword>
<dbReference type="Pfam" id="PF02673">
    <property type="entry name" value="BacA"/>
    <property type="match status" value="1"/>
</dbReference>
<evidence type="ECO:0000256" key="6">
    <source>
        <dbReference type="ARBA" id="ARBA00022692"/>
    </source>
</evidence>
<evidence type="ECO:0000313" key="16">
    <source>
        <dbReference type="Proteomes" id="UP001157911"/>
    </source>
</evidence>
<evidence type="ECO:0000256" key="3">
    <source>
        <dbReference type="ARBA" id="ARBA00012374"/>
    </source>
</evidence>
<keyword evidence="14" id="KW-0133">Cell shape</keyword>
<comment type="caution">
    <text evidence="15">The sequence shown here is derived from an EMBL/GenBank/DDBJ whole genome shotgun (WGS) entry which is preliminary data.</text>
</comment>
<proteinExistence type="inferred from homology"/>
<evidence type="ECO:0000256" key="14">
    <source>
        <dbReference type="HAMAP-Rule" id="MF_01006"/>
    </source>
</evidence>
<feature type="transmembrane region" description="Helical" evidence="14">
    <location>
        <begin position="133"/>
        <end position="153"/>
    </location>
</feature>
<keyword evidence="5 14" id="KW-1003">Cell membrane</keyword>
<keyword evidence="16" id="KW-1185">Reference proteome</keyword>
<dbReference type="EMBL" id="FXUB01000001">
    <property type="protein sequence ID" value="SMP03424.1"/>
    <property type="molecule type" value="Genomic_DNA"/>
</dbReference>
<feature type="transmembrane region" description="Helical" evidence="14">
    <location>
        <begin position="239"/>
        <end position="258"/>
    </location>
</feature>
<dbReference type="Proteomes" id="UP001157911">
    <property type="component" value="Unassembled WGS sequence"/>
</dbReference>
<feature type="transmembrane region" description="Helical" evidence="14">
    <location>
        <begin position="44"/>
        <end position="61"/>
    </location>
</feature>
<comment type="miscellaneous">
    <text evidence="14">Bacitracin is thought to be involved in the inhibition of peptidoglycan synthesis by sequestering undecaprenyl diphosphate, thereby reducing the pool of lipid carrier available.</text>
</comment>
<evidence type="ECO:0000256" key="1">
    <source>
        <dbReference type="ARBA" id="ARBA00004651"/>
    </source>
</evidence>
<evidence type="ECO:0000256" key="13">
    <source>
        <dbReference type="ARBA" id="ARBA00047594"/>
    </source>
</evidence>
<keyword evidence="14" id="KW-0961">Cell wall biogenesis/degradation</keyword>
<comment type="similarity">
    <text evidence="2 14">Belongs to the UppP family.</text>
</comment>
<evidence type="ECO:0000256" key="4">
    <source>
        <dbReference type="ARBA" id="ARBA00021581"/>
    </source>
</evidence>
<evidence type="ECO:0000256" key="2">
    <source>
        <dbReference type="ARBA" id="ARBA00010621"/>
    </source>
</evidence>
<keyword evidence="14" id="KW-0573">Peptidoglycan synthesis</keyword>
<keyword evidence="9 14" id="KW-0472">Membrane</keyword>
<dbReference type="EC" id="3.6.1.27" evidence="3 14"/>
<protein>
    <recommendedName>
        <fullName evidence="4 14">Undecaprenyl-diphosphatase</fullName>
        <ecNumber evidence="3 14">3.6.1.27</ecNumber>
    </recommendedName>
    <alternativeName>
        <fullName evidence="12 14">Bacitracin resistance protein</fullName>
    </alternativeName>
    <alternativeName>
        <fullName evidence="11 14">Undecaprenyl pyrophosphate phosphatase</fullName>
    </alternativeName>
</protein>
<name>A0ABY1N8P4_9BACT</name>
<feature type="transmembrane region" description="Helical" evidence="14">
    <location>
        <begin position="70"/>
        <end position="89"/>
    </location>
</feature>
<sequence>MNLFDAVVLGIVEGVTEFLPISSTGHMILVSSLLGIKQNTFEKTFEIVIQLGAILAVLWIYKDRLSKDIALWKKLIVAFIPTGILGLLFHKYFEALFSDKVVATMLIVWGVIFIVVELFYNKLSHSIKDVDKLPYWKAVMVGIFQSLAMVPGTSRSGSTIIGGMLLGMDRKTATEFSFLLAIPTMFAASGFELVKNASSFTLDGIGILAVGFITAFTFAFLSVKWLLSFIKTHSFIPFGIYRIALGILVFLLLSVFNLQ</sequence>
<keyword evidence="6 14" id="KW-0812">Transmembrane</keyword>
<gene>
    <name evidence="14" type="primary">uppP</name>
    <name evidence="15" type="ORF">SAMN06265339_0119</name>
</gene>
<evidence type="ECO:0000256" key="5">
    <source>
        <dbReference type="ARBA" id="ARBA00022475"/>
    </source>
</evidence>
<evidence type="ECO:0000256" key="9">
    <source>
        <dbReference type="ARBA" id="ARBA00023136"/>
    </source>
</evidence>
<dbReference type="HAMAP" id="MF_01006">
    <property type="entry name" value="Undec_diphosphatase"/>
    <property type="match status" value="1"/>
</dbReference>
<dbReference type="PANTHER" id="PTHR30622:SF3">
    <property type="entry name" value="UNDECAPRENYL-DIPHOSPHATASE"/>
    <property type="match status" value="1"/>
</dbReference>
<keyword evidence="10 14" id="KW-0046">Antibiotic resistance</keyword>
<feature type="transmembrane region" description="Helical" evidence="14">
    <location>
        <begin position="206"/>
        <end position="227"/>
    </location>
</feature>
<dbReference type="NCBIfam" id="TIGR00753">
    <property type="entry name" value="undec_PP_bacA"/>
    <property type="match status" value="1"/>
</dbReference>
<dbReference type="NCBIfam" id="NF001390">
    <property type="entry name" value="PRK00281.1-4"/>
    <property type="match status" value="1"/>
</dbReference>
<comment type="subcellular location">
    <subcellularLocation>
        <location evidence="1 14">Cell membrane</location>
        <topology evidence="1 14">Multi-pass membrane protein</topology>
    </subcellularLocation>
</comment>
<dbReference type="NCBIfam" id="NF001389">
    <property type="entry name" value="PRK00281.1-2"/>
    <property type="match status" value="1"/>
</dbReference>
<evidence type="ECO:0000256" key="8">
    <source>
        <dbReference type="ARBA" id="ARBA00022989"/>
    </source>
</evidence>
<dbReference type="InterPro" id="IPR003824">
    <property type="entry name" value="UppP"/>
</dbReference>
<reference evidence="15 16" key="1">
    <citation type="submission" date="2017-05" db="EMBL/GenBank/DDBJ databases">
        <authorList>
            <person name="Varghese N."/>
            <person name="Submissions S."/>
        </authorList>
    </citation>
    <scope>NUCLEOTIDE SEQUENCE [LARGE SCALE GENOMIC DNA]</scope>
    <source>
        <strain evidence="15 16">DSM 15522</strain>
    </source>
</reference>
<evidence type="ECO:0000256" key="12">
    <source>
        <dbReference type="ARBA" id="ARBA00032932"/>
    </source>
</evidence>
<evidence type="ECO:0000313" key="15">
    <source>
        <dbReference type="EMBL" id="SMP03424.1"/>
    </source>
</evidence>
<accession>A0ABY1N8P4</accession>
<evidence type="ECO:0000256" key="10">
    <source>
        <dbReference type="ARBA" id="ARBA00023251"/>
    </source>
</evidence>
<evidence type="ECO:0000256" key="7">
    <source>
        <dbReference type="ARBA" id="ARBA00022801"/>
    </source>
</evidence>
<comment type="catalytic activity">
    <reaction evidence="13 14">
        <text>di-trans,octa-cis-undecaprenyl diphosphate + H2O = di-trans,octa-cis-undecaprenyl phosphate + phosphate + H(+)</text>
        <dbReference type="Rhea" id="RHEA:28094"/>
        <dbReference type="ChEBI" id="CHEBI:15377"/>
        <dbReference type="ChEBI" id="CHEBI:15378"/>
        <dbReference type="ChEBI" id="CHEBI:43474"/>
        <dbReference type="ChEBI" id="CHEBI:58405"/>
        <dbReference type="ChEBI" id="CHEBI:60392"/>
        <dbReference type="EC" id="3.6.1.27"/>
    </reaction>
</comment>
<dbReference type="PANTHER" id="PTHR30622">
    <property type="entry name" value="UNDECAPRENYL-DIPHOSPHATASE"/>
    <property type="match status" value="1"/>
</dbReference>
<organism evidence="15 16">
    <name type="scientific">Desulfurobacterium pacificum</name>
    <dbReference type="NCBI Taxonomy" id="240166"/>
    <lineage>
        <taxon>Bacteria</taxon>
        <taxon>Pseudomonadati</taxon>
        <taxon>Aquificota</taxon>
        <taxon>Aquificia</taxon>
        <taxon>Desulfurobacteriales</taxon>
        <taxon>Desulfurobacteriaceae</taxon>
        <taxon>Desulfurobacterium</taxon>
    </lineage>
</organism>
<keyword evidence="8 14" id="KW-1133">Transmembrane helix</keyword>